<evidence type="ECO:0000313" key="2">
    <source>
        <dbReference type="Proteomes" id="UP000886523"/>
    </source>
</evidence>
<evidence type="ECO:0000313" key="1">
    <source>
        <dbReference type="EMBL" id="KAF9510337.1"/>
    </source>
</evidence>
<protein>
    <submittedName>
        <fullName evidence="1">Uncharacterized protein</fullName>
    </submittedName>
</protein>
<sequence>MEDKGTKASAVDAFRHEYEALVDQICVFVRSTPMSANLSLVPSQILPHIFGVFEGHQIARCGASRWAIMPKLTFLVTKLNKRQKSGHINCEHHR</sequence>
<gene>
    <name evidence="1" type="ORF">BS47DRAFT_1487517</name>
</gene>
<dbReference type="AlphaFoldDB" id="A0A9P6DQS8"/>
<organism evidence="1 2">
    <name type="scientific">Hydnum rufescens UP504</name>
    <dbReference type="NCBI Taxonomy" id="1448309"/>
    <lineage>
        <taxon>Eukaryota</taxon>
        <taxon>Fungi</taxon>
        <taxon>Dikarya</taxon>
        <taxon>Basidiomycota</taxon>
        <taxon>Agaricomycotina</taxon>
        <taxon>Agaricomycetes</taxon>
        <taxon>Cantharellales</taxon>
        <taxon>Hydnaceae</taxon>
        <taxon>Hydnum</taxon>
    </lineage>
</organism>
<dbReference type="EMBL" id="MU129018">
    <property type="protein sequence ID" value="KAF9510337.1"/>
    <property type="molecule type" value="Genomic_DNA"/>
</dbReference>
<reference evidence="1" key="1">
    <citation type="journal article" date="2020" name="Nat. Commun.">
        <title>Large-scale genome sequencing of mycorrhizal fungi provides insights into the early evolution of symbiotic traits.</title>
        <authorList>
            <person name="Miyauchi S."/>
            <person name="Kiss E."/>
            <person name="Kuo A."/>
            <person name="Drula E."/>
            <person name="Kohler A."/>
            <person name="Sanchez-Garcia M."/>
            <person name="Morin E."/>
            <person name="Andreopoulos B."/>
            <person name="Barry K.W."/>
            <person name="Bonito G."/>
            <person name="Buee M."/>
            <person name="Carver A."/>
            <person name="Chen C."/>
            <person name="Cichocki N."/>
            <person name="Clum A."/>
            <person name="Culley D."/>
            <person name="Crous P.W."/>
            <person name="Fauchery L."/>
            <person name="Girlanda M."/>
            <person name="Hayes R.D."/>
            <person name="Keri Z."/>
            <person name="LaButti K."/>
            <person name="Lipzen A."/>
            <person name="Lombard V."/>
            <person name="Magnuson J."/>
            <person name="Maillard F."/>
            <person name="Murat C."/>
            <person name="Nolan M."/>
            <person name="Ohm R.A."/>
            <person name="Pangilinan J."/>
            <person name="Pereira M.F."/>
            <person name="Perotto S."/>
            <person name="Peter M."/>
            <person name="Pfister S."/>
            <person name="Riley R."/>
            <person name="Sitrit Y."/>
            <person name="Stielow J.B."/>
            <person name="Szollosi G."/>
            <person name="Zifcakova L."/>
            <person name="Stursova M."/>
            <person name="Spatafora J.W."/>
            <person name="Tedersoo L."/>
            <person name="Vaario L.M."/>
            <person name="Yamada A."/>
            <person name="Yan M."/>
            <person name="Wang P."/>
            <person name="Xu J."/>
            <person name="Bruns T."/>
            <person name="Baldrian P."/>
            <person name="Vilgalys R."/>
            <person name="Dunand C."/>
            <person name="Henrissat B."/>
            <person name="Grigoriev I.V."/>
            <person name="Hibbett D."/>
            <person name="Nagy L.G."/>
            <person name="Martin F.M."/>
        </authorList>
    </citation>
    <scope>NUCLEOTIDE SEQUENCE</scope>
    <source>
        <strain evidence="1">UP504</strain>
    </source>
</reference>
<proteinExistence type="predicted"/>
<comment type="caution">
    <text evidence="1">The sequence shown here is derived from an EMBL/GenBank/DDBJ whole genome shotgun (WGS) entry which is preliminary data.</text>
</comment>
<accession>A0A9P6DQS8</accession>
<keyword evidence="2" id="KW-1185">Reference proteome</keyword>
<name>A0A9P6DQS8_9AGAM</name>
<dbReference type="Proteomes" id="UP000886523">
    <property type="component" value="Unassembled WGS sequence"/>
</dbReference>